<dbReference type="Pfam" id="PF02834">
    <property type="entry name" value="LigT_PEase"/>
    <property type="match status" value="2"/>
</dbReference>
<dbReference type="AlphaFoldDB" id="A0A382E5K9"/>
<evidence type="ECO:0000256" key="1">
    <source>
        <dbReference type="ARBA" id="ARBA00022801"/>
    </source>
</evidence>
<evidence type="ECO:0000259" key="2">
    <source>
        <dbReference type="Pfam" id="PF02834"/>
    </source>
</evidence>
<gene>
    <name evidence="3" type="ORF">METZ01_LOCUS198258</name>
</gene>
<feature type="domain" description="Phosphoesterase HXTX" evidence="2">
    <location>
        <begin position="101"/>
        <end position="177"/>
    </location>
</feature>
<sequence>MIRSFIAVDIPNDIKDKIAEIQMELRPILPKVSWVKPSNIHLTLKFLGDVASDQIPSIEDAIRHAVKDQQPFNIRIGSIGAFKNFSQPKVLWFDIATDPTPIVRLAENLNSCLNRFSFPKESRKFIPHLTIARIKNHISLTKFASHFDAYNEINHVPIYVKQILLMKSQLTSEGAVYTKLQTVQFGVG</sequence>
<dbReference type="InterPro" id="IPR014051">
    <property type="entry name" value="Phosphoesterase_HXTX"/>
</dbReference>
<dbReference type="GO" id="GO:0008664">
    <property type="term" value="F:RNA 2',3'-cyclic 3'-phosphodiesterase activity"/>
    <property type="evidence" value="ECO:0007669"/>
    <property type="project" value="InterPro"/>
</dbReference>
<accession>A0A382E5K9</accession>
<organism evidence="3">
    <name type="scientific">marine metagenome</name>
    <dbReference type="NCBI Taxonomy" id="408172"/>
    <lineage>
        <taxon>unclassified sequences</taxon>
        <taxon>metagenomes</taxon>
        <taxon>ecological metagenomes</taxon>
    </lineage>
</organism>
<dbReference type="NCBIfam" id="TIGR02258">
    <property type="entry name" value="2_5_ligase"/>
    <property type="match status" value="1"/>
</dbReference>
<protein>
    <recommendedName>
        <fullName evidence="2">Phosphoesterase HXTX domain-containing protein</fullName>
    </recommendedName>
</protein>
<dbReference type="EMBL" id="UINC01042578">
    <property type="protein sequence ID" value="SVB45404.1"/>
    <property type="molecule type" value="Genomic_DNA"/>
</dbReference>
<evidence type="ECO:0000313" key="3">
    <source>
        <dbReference type="EMBL" id="SVB45404.1"/>
    </source>
</evidence>
<dbReference type="InterPro" id="IPR004175">
    <property type="entry name" value="RNA_CPDase"/>
</dbReference>
<dbReference type="PANTHER" id="PTHR35561">
    <property type="entry name" value="RNA 2',3'-CYCLIC PHOSPHODIESTERASE"/>
    <property type="match status" value="1"/>
</dbReference>
<dbReference type="InterPro" id="IPR009097">
    <property type="entry name" value="Cyclic_Pdiesterase"/>
</dbReference>
<reference evidence="3" key="1">
    <citation type="submission" date="2018-05" db="EMBL/GenBank/DDBJ databases">
        <authorList>
            <person name="Lanie J.A."/>
            <person name="Ng W.-L."/>
            <person name="Kazmierczak K.M."/>
            <person name="Andrzejewski T.M."/>
            <person name="Davidsen T.M."/>
            <person name="Wayne K.J."/>
            <person name="Tettelin H."/>
            <person name="Glass J.I."/>
            <person name="Rusch D."/>
            <person name="Podicherti R."/>
            <person name="Tsui H.-C.T."/>
            <person name="Winkler M.E."/>
        </authorList>
    </citation>
    <scope>NUCLEOTIDE SEQUENCE</scope>
</reference>
<proteinExistence type="inferred from homology"/>
<dbReference type="GO" id="GO:0004113">
    <property type="term" value="F:2',3'-cyclic-nucleotide 3'-phosphodiesterase activity"/>
    <property type="evidence" value="ECO:0007669"/>
    <property type="project" value="InterPro"/>
</dbReference>
<dbReference type="PANTHER" id="PTHR35561:SF1">
    <property type="entry name" value="RNA 2',3'-CYCLIC PHOSPHODIESTERASE"/>
    <property type="match status" value="1"/>
</dbReference>
<feature type="domain" description="Phosphoesterase HXTX" evidence="2">
    <location>
        <begin position="8"/>
        <end position="92"/>
    </location>
</feature>
<name>A0A382E5K9_9ZZZZ</name>
<keyword evidence="1" id="KW-0378">Hydrolase</keyword>
<dbReference type="HAMAP" id="MF_01940">
    <property type="entry name" value="RNA_CPDase"/>
    <property type="match status" value="1"/>
</dbReference>
<dbReference type="Gene3D" id="3.90.1140.10">
    <property type="entry name" value="Cyclic phosphodiesterase"/>
    <property type="match status" value="1"/>
</dbReference>
<dbReference type="SUPFAM" id="SSF55144">
    <property type="entry name" value="LigT-like"/>
    <property type="match status" value="1"/>
</dbReference>